<dbReference type="RefSeq" id="WP_095661376.1">
    <property type="nucleotide sequence ID" value="NZ_CP023055.1"/>
</dbReference>
<dbReference type="AlphaFoldDB" id="A0A7U5ND57"/>
<reference evidence="1 2" key="1">
    <citation type="submission" date="2018-12" db="EMBL/GenBank/DDBJ databases">
        <title>Characterization and Draft Genome of Vibrio anguillarum J360 Marine Pathogen Isolated from an Outbreak in Lumpfish (Cyclopterus lumpus).</title>
        <authorList>
            <person name="Vasquez J.I."/>
            <person name="Cao T."/>
            <person name="Chakraborty S."/>
            <person name="Gnanagobal H."/>
            <person name="Wescot J."/>
            <person name="Boyce D."/>
            <person name="Santander J."/>
        </authorList>
    </citation>
    <scope>NUCLEOTIDE SEQUENCE [LARGE SCALE GENOMIC DNA]</scope>
    <source>
        <strain evidence="1 2">J360</strain>
    </source>
</reference>
<evidence type="ECO:0000313" key="1">
    <source>
        <dbReference type="EMBL" id="AZS27038.1"/>
    </source>
</evidence>
<organism evidence="1 2">
    <name type="scientific">Vibrio anguillarum</name>
    <name type="common">Listonella anguillarum</name>
    <dbReference type="NCBI Taxonomy" id="55601"/>
    <lineage>
        <taxon>Bacteria</taxon>
        <taxon>Pseudomonadati</taxon>
        <taxon>Pseudomonadota</taxon>
        <taxon>Gammaproteobacteria</taxon>
        <taxon>Vibrionales</taxon>
        <taxon>Vibrionaceae</taxon>
        <taxon>Vibrio</taxon>
    </lineage>
</organism>
<gene>
    <name evidence="1" type="ORF">DYL72_19160</name>
</gene>
<dbReference type="EMBL" id="CP034673">
    <property type="protein sequence ID" value="AZS27038.1"/>
    <property type="molecule type" value="Genomic_DNA"/>
</dbReference>
<accession>A0A7U5ND57</accession>
<protein>
    <submittedName>
        <fullName evidence="1">Uncharacterized protein</fullName>
    </submittedName>
</protein>
<sequence length="357" mass="41070">MNTPDDIRALKWEIFRPERNFPLVLVSKNKFIHNIGLQQQLLGLAQVVVFPEDTDDGLMESILTKRYSAWGGAVNIVQPLFGGEVPRNSLILSDQIEKWKQNNVHVLHELLSFVTHTTNGKYRKEHFSPTDVRAKRQKDQRIALTKKVSSLTDDSDYKELLEEAMQELDRQQEASNAEIEKLTTNLTDTESMYFDAESDKEELENNLLMLRAKVEHLETHFDGKTVGLPALNRGKESDLYDGEILNILLDILKPAYESAKQYSRRKDVLLDIIEHNKSSELKEQFFDELKKELKDYRSLTPKLREIFAMANIEVITDGSHNKAKFISEERYSVTFAKTASDAHAGRNNVSTIRDNLF</sequence>
<dbReference type="Proteomes" id="UP000256923">
    <property type="component" value="Chromosome 2"/>
</dbReference>
<name>A0A7U5ND57_VIBAN</name>
<evidence type="ECO:0000313" key="2">
    <source>
        <dbReference type="Proteomes" id="UP000256923"/>
    </source>
</evidence>
<proteinExistence type="predicted"/>